<reference evidence="1" key="1">
    <citation type="submission" date="2021-02" db="EMBL/GenBank/DDBJ databases">
        <authorList>
            <person name="Nieuwenhuis M."/>
            <person name="Van De Peppel L.J.J."/>
        </authorList>
    </citation>
    <scope>NUCLEOTIDE SEQUENCE</scope>
    <source>
        <strain evidence="1">D49</strain>
    </source>
</reference>
<evidence type="ECO:0000313" key="2">
    <source>
        <dbReference type="Proteomes" id="UP000717328"/>
    </source>
</evidence>
<keyword evidence="2" id="KW-1185">Reference proteome</keyword>
<accession>A0A9P7KHA8</accession>
<dbReference type="Proteomes" id="UP000717328">
    <property type="component" value="Unassembled WGS sequence"/>
</dbReference>
<dbReference type="EMBL" id="JABCKI010000908">
    <property type="protein sequence ID" value="KAG5649529.1"/>
    <property type="molecule type" value="Genomic_DNA"/>
</dbReference>
<sequence length="264" mass="29061">MAVDSLGPITLSPMLLNNDWGMPLYNFPMYTPPMLEYHSDDTLAASSVEDHGYTSSSTSFKVFYPLWQPIVMTPPALTASLGQVLLSKIDDYLSLDAAAAMAILWEDCLHNCTGFCSSFCDPKALSISLRALELGYPVPVGLVDTIHCTEYASTLLSLSTDHVTNDMDLDVPLDVTPPAPLVLCLKLDTNHLVIMDGDTPVSLVAPYQLVTSWRILTSFWISIFLFYSSHYAFSGRRHRSSSYTPGNGYYGLGRESGYDADNET</sequence>
<comment type="caution">
    <text evidence="1">The sequence shown here is derived from an EMBL/GenBank/DDBJ whole genome shotgun (WGS) entry which is preliminary data.</text>
</comment>
<dbReference type="AlphaFoldDB" id="A0A9P7KHA8"/>
<protein>
    <submittedName>
        <fullName evidence="1">Uncharacterized protein</fullName>
    </submittedName>
</protein>
<organism evidence="1 2">
    <name type="scientific">Sphagnurus paluster</name>
    <dbReference type="NCBI Taxonomy" id="117069"/>
    <lineage>
        <taxon>Eukaryota</taxon>
        <taxon>Fungi</taxon>
        <taxon>Dikarya</taxon>
        <taxon>Basidiomycota</taxon>
        <taxon>Agaricomycotina</taxon>
        <taxon>Agaricomycetes</taxon>
        <taxon>Agaricomycetidae</taxon>
        <taxon>Agaricales</taxon>
        <taxon>Tricholomatineae</taxon>
        <taxon>Lyophyllaceae</taxon>
        <taxon>Sphagnurus</taxon>
    </lineage>
</organism>
<name>A0A9P7KHA8_9AGAR</name>
<gene>
    <name evidence="1" type="ORF">H0H81_003292</name>
</gene>
<reference evidence="1" key="2">
    <citation type="submission" date="2021-10" db="EMBL/GenBank/DDBJ databases">
        <title>Phylogenomics reveals ancestral predisposition of the termite-cultivated fungus Termitomyces towards a domesticated lifestyle.</title>
        <authorList>
            <person name="Auxier B."/>
            <person name="Grum-Grzhimaylo A."/>
            <person name="Cardenas M.E."/>
            <person name="Lodge J.D."/>
            <person name="Laessoe T."/>
            <person name="Pedersen O."/>
            <person name="Smith M.E."/>
            <person name="Kuyper T.W."/>
            <person name="Franco-Molano E.A."/>
            <person name="Baroni T.J."/>
            <person name="Aanen D.K."/>
        </authorList>
    </citation>
    <scope>NUCLEOTIDE SEQUENCE</scope>
    <source>
        <strain evidence="1">D49</strain>
    </source>
</reference>
<evidence type="ECO:0000313" key="1">
    <source>
        <dbReference type="EMBL" id="KAG5649529.1"/>
    </source>
</evidence>
<proteinExistence type="predicted"/>